<dbReference type="RefSeq" id="WP_091503256.1">
    <property type="nucleotide sequence ID" value="NZ_FOLI01000010.1"/>
</dbReference>
<gene>
    <name evidence="1" type="ORF">SAMN05660453_0007</name>
</gene>
<evidence type="ECO:0000313" key="1">
    <source>
        <dbReference type="EMBL" id="SFC22899.1"/>
    </source>
</evidence>
<sequence length="98" mass="11019">MNAATKVALYVKVKGTQDPRNPRKKGDDELVAEVTVNVTNLSAAKSYREYGVVSYGEKIIRSVGTLPYFDYCLIDGKKYVVQERQMVGIRSSIRVKED</sequence>
<dbReference type="Proteomes" id="UP000199376">
    <property type="component" value="Unassembled WGS sequence"/>
</dbReference>
<organism evidence="1 2">
    <name type="scientific">Fructobacillus durionis</name>
    <dbReference type="NCBI Taxonomy" id="283737"/>
    <lineage>
        <taxon>Bacteria</taxon>
        <taxon>Bacillati</taxon>
        <taxon>Bacillota</taxon>
        <taxon>Bacilli</taxon>
        <taxon>Lactobacillales</taxon>
        <taxon>Lactobacillaceae</taxon>
        <taxon>Fructobacillus</taxon>
    </lineage>
</organism>
<protein>
    <submittedName>
        <fullName evidence="1">Uncharacterized protein</fullName>
    </submittedName>
</protein>
<dbReference type="STRING" id="283737.SAMN05660453_0007"/>
<dbReference type="AlphaFoldDB" id="A0A1I1HFG4"/>
<proteinExistence type="predicted"/>
<evidence type="ECO:0000313" key="2">
    <source>
        <dbReference type="Proteomes" id="UP000199376"/>
    </source>
</evidence>
<keyword evidence="2" id="KW-1185">Reference proteome</keyword>
<name>A0A1I1HFG4_9LACO</name>
<dbReference type="OrthoDB" id="2151895at2"/>
<reference evidence="1 2" key="1">
    <citation type="submission" date="2016-10" db="EMBL/GenBank/DDBJ databases">
        <authorList>
            <person name="de Groot N.N."/>
        </authorList>
    </citation>
    <scope>NUCLEOTIDE SEQUENCE [LARGE SCALE GENOMIC DNA]</scope>
    <source>
        <strain evidence="1 2">DSM 19113</strain>
    </source>
</reference>
<accession>A0A1I1HFG4</accession>
<dbReference type="EMBL" id="FOLI01000010">
    <property type="protein sequence ID" value="SFC22899.1"/>
    <property type="molecule type" value="Genomic_DNA"/>
</dbReference>